<feature type="region of interest" description="Disordered" evidence="1">
    <location>
        <begin position="1"/>
        <end position="50"/>
    </location>
</feature>
<protein>
    <submittedName>
        <fullName evidence="2">Oxidation resistance protein 1</fullName>
    </submittedName>
</protein>
<accession>A0AAN7I4B2</accession>
<proteinExistence type="predicted"/>
<keyword evidence="3" id="KW-1185">Reference proteome</keyword>
<reference evidence="2 3" key="1">
    <citation type="submission" date="2022-11" db="EMBL/GenBank/DDBJ databases">
        <title>Mucor velutinosus strain NIH1002 WGS.</title>
        <authorList>
            <person name="Subramanian P."/>
            <person name="Mullikin J.C."/>
            <person name="Segre J.A."/>
            <person name="Zelazny A.M."/>
        </authorList>
    </citation>
    <scope>NUCLEOTIDE SEQUENCE [LARGE SCALE GENOMIC DNA]</scope>
    <source>
        <strain evidence="2 3">NIH1002</strain>
    </source>
</reference>
<evidence type="ECO:0000313" key="2">
    <source>
        <dbReference type="EMBL" id="KAK4520821.1"/>
    </source>
</evidence>
<name>A0AAN7I4B2_9FUNG</name>
<dbReference type="GeneID" id="89950387"/>
<gene>
    <name evidence="2" type="primary">OXR1_3</name>
    <name evidence="2" type="ORF">ATC70_006701</name>
</gene>
<dbReference type="Proteomes" id="UP001304243">
    <property type="component" value="Unassembled WGS sequence"/>
</dbReference>
<dbReference type="EMBL" id="JASEJX010000009">
    <property type="protein sequence ID" value="KAK4520821.1"/>
    <property type="molecule type" value="Genomic_DNA"/>
</dbReference>
<comment type="caution">
    <text evidence="2">The sequence shown here is derived from an EMBL/GenBank/DDBJ whole genome shotgun (WGS) entry which is preliminary data.</text>
</comment>
<evidence type="ECO:0000313" key="3">
    <source>
        <dbReference type="Proteomes" id="UP001304243"/>
    </source>
</evidence>
<sequence length="369" mass="40855">MDANLDLKDSRVPTFIPFKQEKADKPVTKPATKRKRTAKNDTAAKPQKKKALKSVKKAKQVFKEESVQEENIKPKEPEARHVWIGAVTNEEKGAFSIYHGENDKRNYTEVYEKKDQLEDLEYAYVLGALKAVKSAKSDSTPLIVNTTCRDLPRAIDGKAKAFHYECMANEIRDLITDREEPLSVRHISGRHAADEQKAALALALEALKASEAEKQVIENLTVGELTHVVVEEVSGESEQVVKEKEDEAVVSSTSNDEQLNRIVEDAIDAAAQVNAETIQEAVESAIAPSTPAANKDVIVETQVETTVETTVEVNVIETQVELSTAEPMELVEEEEQEQAPEAPKSSWVTVLGLQSIINVLSSPFKARRN</sequence>
<evidence type="ECO:0000256" key="1">
    <source>
        <dbReference type="SAM" id="MobiDB-lite"/>
    </source>
</evidence>
<dbReference type="RefSeq" id="XP_064687487.1">
    <property type="nucleotide sequence ID" value="XM_064825973.1"/>
</dbReference>
<organism evidence="2 3">
    <name type="scientific">Mucor velutinosus</name>
    <dbReference type="NCBI Taxonomy" id="708070"/>
    <lineage>
        <taxon>Eukaryota</taxon>
        <taxon>Fungi</taxon>
        <taxon>Fungi incertae sedis</taxon>
        <taxon>Mucoromycota</taxon>
        <taxon>Mucoromycotina</taxon>
        <taxon>Mucoromycetes</taxon>
        <taxon>Mucorales</taxon>
        <taxon>Mucorineae</taxon>
        <taxon>Mucoraceae</taxon>
        <taxon>Mucor</taxon>
    </lineage>
</organism>
<feature type="compositionally biased region" description="Basic and acidic residues" evidence="1">
    <location>
        <begin position="1"/>
        <end position="11"/>
    </location>
</feature>
<dbReference type="AlphaFoldDB" id="A0AAN7I4B2"/>